<dbReference type="VEuPathDB" id="FungiDB:BO83DRAFT_416213"/>
<dbReference type="RefSeq" id="XP_025389922.1">
    <property type="nucleotide sequence ID" value="XM_025534684.1"/>
</dbReference>
<evidence type="ECO:0000313" key="1">
    <source>
        <dbReference type="EMBL" id="PWY76932.1"/>
    </source>
</evidence>
<dbReference type="GeneID" id="37056646"/>
<reference evidence="1" key="1">
    <citation type="submission" date="2016-12" db="EMBL/GenBank/DDBJ databases">
        <title>The genomes of Aspergillus section Nigri reveals drivers in fungal speciation.</title>
        <authorList>
            <consortium name="DOE Joint Genome Institute"/>
            <person name="Vesth T.C."/>
            <person name="Nybo J."/>
            <person name="Theobald S."/>
            <person name="Brandl J."/>
            <person name="Frisvad J.C."/>
            <person name="Nielsen K.F."/>
            <person name="Lyhne E.K."/>
            <person name="Kogle M.E."/>
            <person name="Kuo A."/>
            <person name="Riley R."/>
            <person name="Clum A."/>
            <person name="Nolan M."/>
            <person name="Lipzen A."/>
            <person name="Salamov A."/>
            <person name="Henrissat B."/>
            <person name="Wiebenga A."/>
            <person name="De vries R.P."/>
            <person name="Grigoriev I.V."/>
            <person name="Mortensen U.H."/>
            <person name="Andersen M.R."/>
            <person name="Baker S.E."/>
        </authorList>
    </citation>
    <scope>NUCLEOTIDE SEQUENCE</scope>
    <source>
        <strain evidence="1">CBS 122712</strain>
    </source>
</reference>
<dbReference type="Proteomes" id="UP000246171">
    <property type="component" value="Unassembled WGS sequence"/>
</dbReference>
<comment type="caution">
    <text evidence="1">The sequence shown here is derived from an EMBL/GenBank/DDBJ whole genome shotgun (WGS) entry which is preliminary data.</text>
</comment>
<proteinExistence type="predicted"/>
<protein>
    <submittedName>
        <fullName evidence="1">Uncharacterized protein</fullName>
    </submittedName>
</protein>
<dbReference type="AlphaFoldDB" id="A0A317VVD8"/>
<gene>
    <name evidence="1" type="ORF">BO83DRAFT_416213</name>
</gene>
<dbReference type="EMBL" id="MSFU01000008">
    <property type="protein sequence ID" value="PWY76932.1"/>
    <property type="molecule type" value="Genomic_DNA"/>
</dbReference>
<accession>A0A317VVD8</accession>
<evidence type="ECO:0000313" key="2">
    <source>
        <dbReference type="Proteomes" id="UP000246171"/>
    </source>
</evidence>
<organism evidence="1 2">
    <name type="scientific">Aspergillus eucalypticola (strain CBS 122712 / IBT 29274)</name>
    <dbReference type="NCBI Taxonomy" id="1448314"/>
    <lineage>
        <taxon>Eukaryota</taxon>
        <taxon>Fungi</taxon>
        <taxon>Dikarya</taxon>
        <taxon>Ascomycota</taxon>
        <taxon>Pezizomycotina</taxon>
        <taxon>Eurotiomycetes</taxon>
        <taxon>Eurotiomycetidae</taxon>
        <taxon>Eurotiales</taxon>
        <taxon>Aspergillaceae</taxon>
        <taxon>Aspergillus</taxon>
        <taxon>Aspergillus subgen. Circumdati</taxon>
    </lineage>
</organism>
<sequence>MKPLPSEIISLIFDYLREDTSANKHHPKRVPGVTYYDVPPEWRSQSLAQYSVISRQWQGIVEPIIWKRVCIRWHSSVLTLSRYTTGNDRRRARVNYIRHILWQPYIVLPKVTDFMYRANTNEYLYEWYDQEYHKVLGFLFLALHNWGEQHPGLELVFSDHNPHCGTFNPSYSEYTSSLRDILFKHRKSLPTCFKAKHLEPLPSPVCVTSIGVTATWLNAVLLSSFGLIFERLPNVKHVLLQDFIWMGPSVGDIRHLLRQEMIDFIRCVPSSVESLELSVLPNREWSPFLHDDEFRDLRLTYVGLSGMDYLSTRLHNLSMRLQSLTLSHMRISNALFWPSAENGTNAPYWPKLERLLVLNVPPYNEDGSPLLGLDPPLTPENAYRDVLANRSPKDRFPDRREYIKSADIGILYRDMGKAAQRMPRLQIMGLSLLNYRTGEESNESLEFSRDKSARIAHLRINTQWGYRPGMEVISAWGLEGAVAEEFYKTMDVDLPWITSLTAMNLSSLRSQWSQDFQFKQDPYYYPAYFKDKAVLEASHIPPISNPPDSRSALDFPQTHSLWCDPQHAGITAGPSQAGASYSSG</sequence>
<dbReference type="OrthoDB" id="4802432at2759"/>
<name>A0A317VVD8_ASPEC</name>
<keyword evidence="2" id="KW-1185">Reference proteome</keyword>